<feature type="transmembrane region" description="Helical" evidence="2">
    <location>
        <begin position="256"/>
        <end position="277"/>
    </location>
</feature>
<feature type="region of interest" description="Disordered" evidence="1">
    <location>
        <begin position="1"/>
        <end position="20"/>
    </location>
</feature>
<proteinExistence type="predicted"/>
<evidence type="ECO:0000256" key="2">
    <source>
        <dbReference type="SAM" id="Phobius"/>
    </source>
</evidence>
<dbReference type="GO" id="GO:0006508">
    <property type="term" value="P:proteolysis"/>
    <property type="evidence" value="ECO:0007669"/>
    <property type="project" value="UniProtKB-KW"/>
</dbReference>
<gene>
    <name evidence="4" type="ORF">HGB44_03565</name>
</gene>
<dbReference type="GO" id="GO:0004175">
    <property type="term" value="F:endopeptidase activity"/>
    <property type="evidence" value="ECO:0007669"/>
    <property type="project" value="UniProtKB-ARBA"/>
</dbReference>
<name>A0A7X6M8W8_9ACTN</name>
<sequence length="282" mass="30913">MNAPSTTDAPPASSRRRRWPIPAPTPAELLLQPRQVSAWAAYPVLAVVYLLVFGYPLAGIVTATLTDQAAPRFPAPNADTFWALALSQWIMHAVLLGLTFVCLWLVCRWLLRMPIAAVFNRTSQQEATPHRSWGQGWRVFVCAFAAIVTWMVGMDLLSALMPEAAVGGPVIEDRADAVWTVLMLGPAQLTTALVEEPIVVGLLVVLLTAARRPAWEIYTLAILAKIAYHLTYGLPVLALVPAALVIVWLYRRTGRLWPVILAHAAYNLCFSALVIAWPATFG</sequence>
<dbReference type="Pfam" id="PF02517">
    <property type="entry name" value="Rce1-like"/>
    <property type="match status" value="1"/>
</dbReference>
<comment type="caution">
    <text evidence="4">The sequence shown here is derived from an EMBL/GenBank/DDBJ whole genome shotgun (WGS) entry which is preliminary data.</text>
</comment>
<dbReference type="GO" id="GO:0080120">
    <property type="term" value="P:CAAX-box protein maturation"/>
    <property type="evidence" value="ECO:0007669"/>
    <property type="project" value="UniProtKB-ARBA"/>
</dbReference>
<evidence type="ECO:0000313" key="4">
    <source>
        <dbReference type="EMBL" id="NKY96756.1"/>
    </source>
</evidence>
<protein>
    <submittedName>
        <fullName evidence="4">CPBP family intramembrane metalloprotease</fullName>
    </submittedName>
</protein>
<organism evidence="4 5">
    <name type="scientific">Nocardiopsis alborubida</name>
    <dbReference type="NCBI Taxonomy" id="146802"/>
    <lineage>
        <taxon>Bacteria</taxon>
        <taxon>Bacillati</taxon>
        <taxon>Actinomycetota</taxon>
        <taxon>Actinomycetes</taxon>
        <taxon>Streptosporangiales</taxon>
        <taxon>Nocardiopsidaceae</taxon>
        <taxon>Nocardiopsis</taxon>
    </lineage>
</organism>
<feature type="transmembrane region" description="Helical" evidence="2">
    <location>
        <begin position="139"/>
        <end position="161"/>
    </location>
</feature>
<keyword evidence="5" id="KW-1185">Reference proteome</keyword>
<dbReference type="EMBL" id="JAAXPG010000002">
    <property type="protein sequence ID" value="NKY96756.1"/>
    <property type="molecule type" value="Genomic_DNA"/>
</dbReference>
<keyword evidence="2" id="KW-0472">Membrane</keyword>
<feature type="transmembrane region" description="Helical" evidence="2">
    <location>
        <begin position="81"/>
        <end position="106"/>
    </location>
</feature>
<feature type="transmembrane region" description="Helical" evidence="2">
    <location>
        <begin position="39"/>
        <end position="61"/>
    </location>
</feature>
<feature type="domain" description="CAAX prenyl protease 2/Lysostaphin resistance protein A-like" evidence="3">
    <location>
        <begin position="179"/>
        <end position="268"/>
    </location>
</feature>
<keyword evidence="2" id="KW-0812">Transmembrane</keyword>
<dbReference type="RefSeq" id="WP_061081282.1">
    <property type="nucleotide sequence ID" value="NZ_JAAXPG010000002.1"/>
</dbReference>
<dbReference type="Proteomes" id="UP000553209">
    <property type="component" value="Unassembled WGS sequence"/>
</dbReference>
<keyword evidence="4" id="KW-0378">Hydrolase</keyword>
<keyword evidence="2" id="KW-1133">Transmembrane helix</keyword>
<dbReference type="InterPro" id="IPR003675">
    <property type="entry name" value="Rce1/LyrA-like_dom"/>
</dbReference>
<keyword evidence="4" id="KW-0645">Protease</keyword>
<evidence type="ECO:0000313" key="5">
    <source>
        <dbReference type="Proteomes" id="UP000553209"/>
    </source>
</evidence>
<evidence type="ECO:0000256" key="1">
    <source>
        <dbReference type="SAM" id="MobiDB-lite"/>
    </source>
</evidence>
<reference evidence="4 5" key="1">
    <citation type="submission" date="2020-04" db="EMBL/GenBank/DDBJ databases">
        <title>MicrobeNet Type strains.</title>
        <authorList>
            <person name="Nicholson A.C."/>
        </authorList>
    </citation>
    <scope>NUCLEOTIDE SEQUENCE [LARGE SCALE GENOMIC DNA]</scope>
    <source>
        <strain evidence="4 5">ATCC 23612</strain>
    </source>
</reference>
<evidence type="ECO:0000259" key="3">
    <source>
        <dbReference type="Pfam" id="PF02517"/>
    </source>
</evidence>
<accession>A0A7X6M8W8</accession>
<dbReference type="AlphaFoldDB" id="A0A7X6M8W8"/>
<keyword evidence="4" id="KW-0482">Metalloprotease</keyword>
<feature type="transmembrane region" description="Helical" evidence="2">
    <location>
        <begin position="230"/>
        <end position="250"/>
    </location>
</feature>
<dbReference type="GO" id="GO:0008237">
    <property type="term" value="F:metallopeptidase activity"/>
    <property type="evidence" value="ECO:0007669"/>
    <property type="project" value="UniProtKB-KW"/>
</dbReference>